<name>B8M588_TALSN</name>
<sequence>MWFESVYCGREESFVELVARFEGTVREDKSKRAYATFGGNNADNNNNNSNTNPEQAKHEATRTYLNAKADKNGYFIKIPTGIPGDPDIYYRLLKALHGLKQSPLLWQREFTVTIIELGFKQISEELCLFKNEDGIILFFHIGDVVTLFLPNQEHLTKALWDSLMKKYPARSMGELAWFHRMRAEVHPRAPFRFGGLGHILTRWPASGVWRH</sequence>
<dbReference type="AlphaFoldDB" id="B8M588"/>
<accession>B8M588</accession>
<evidence type="ECO:0000259" key="2">
    <source>
        <dbReference type="Pfam" id="PF07727"/>
    </source>
</evidence>
<gene>
    <name evidence="3" type="ORF">TSTA_029680</name>
</gene>
<proteinExistence type="predicted"/>
<organism evidence="3 4">
    <name type="scientific">Talaromyces stipitatus (strain ATCC 10500 / CBS 375.48 / QM 6759 / NRRL 1006)</name>
    <name type="common">Penicillium stipitatum</name>
    <dbReference type="NCBI Taxonomy" id="441959"/>
    <lineage>
        <taxon>Eukaryota</taxon>
        <taxon>Fungi</taxon>
        <taxon>Dikarya</taxon>
        <taxon>Ascomycota</taxon>
        <taxon>Pezizomycotina</taxon>
        <taxon>Eurotiomycetes</taxon>
        <taxon>Eurotiomycetidae</taxon>
        <taxon>Eurotiales</taxon>
        <taxon>Trichocomaceae</taxon>
        <taxon>Talaromyces</taxon>
        <taxon>Talaromyces sect. Talaromyces</taxon>
    </lineage>
</organism>
<feature type="compositionally biased region" description="Low complexity" evidence="1">
    <location>
        <begin position="40"/>
        <end position="52"/>
    </location>
</feature>
<evidence type="ECO:0000313" key="3">
    <source>
        <dbReference type="EMBL" id="EED19694.1"/>
    </source>
</evidence>
<dbReference type="RefSeq" id="XP_002480128.1">
    <property type="nucleotide sequence ID" value="XM_002480083.1"/>
</dbReference>
<evidence type="ECO:0000313" key="4">
    <source>
        <dbReference type="Proteomes" id="UP000001745"/>
    </source>
</evidence>
<reference evidence="4" key="1">
    <citation type="journal article" date="2015" name="Genome Announc.">
        <title>Genome sequence of the AIDS-associated pathogen Penicillium marneffei (ATCC18224) and its near taxonomic relative Talaromyces stipitatus (ATCC10500).</title>
        <authorList>
            <person name="Nierman W.C."/>
            <person name="Fedorova-Abrams N.D."/>
            <person name="Andrianopoulos A."/>
        </authorList>
    </citation>
    <scope>NUCLEOTIDE SEQUENCE [LARGE SCALE GENOMIC DNA]</scope>
    <source>
        <strain evidence="4">ATCC 10500 / CBS 375.48 / QM 6759 / NRRL 1006</strain>
    </source>
</reference>
<feature type="domain" description="Reverse transcriptase Ty1/copia-type" evidence="2">
    <location>
        <begin position="62"/>
        <end position="175"/>
    </location>
</feature>
<dbReference type="InterPro" id="IPR013103">
    <property type="entry name" value="RVT_2"/>
</dbReference>
<keyword evidence="4" id="KW-1185">Reference proteome</keyword>
<evidence type="ECO:0000256" key="1">
    <source>
        <dbReference type="SAM" id="MobiDB-lite"/>
    </source>
</evidence>
<dbReference type="GeneID" id="8106535"/>
<dbReference type="Pfam" id="PF07727">
    <property type="entry name" value="RVT_2"/>
    <property type="match status" value="1"/>
</dbReference>
<protein>
    <recommendedName>
        <fullName evidence="2">Reverse transcriptase Ty1/copia-type domain-containing protein</fullName>
    </recommendedName>
</protein>
<dbReference type="InParanoid" id="B8M588"/>
<feature type="region of interest" description="Disordered" evidence="1">
    <location>
        <begin position="35"/>
        <end position="57"/>
    </location>
</feature>
<dbReference type="PhylomeDB" id="B8M588"/>
<dbReference type="HOGENOM" id="CLU_1305596_0_0_1"/>
<dbReference type="OrthoDB" id="5101206at2759"/>
<dbReference type="EMBL" id="EQ962654">
    <property type="protein sequence ID" value="EED19694.1"/>
    <property type="molecule type" value="Genomic_DNA"/>
</dbReference>
<dbReference type="VEuPathDB" id="FungiDB:TSTA_029680"/>
<dbReference type="STRING" id="441959.B8M588"/>
<dbReference type="Proteomes" id="UP000001745">
    <property type="component" value="Unassembled WGS sequence"/>
</dbReference>